<comment type="caution">
    <text evidence="3">The sequence shown here is derived from an EMBL/GenBank/DDBJ whole genome shotgun (WGS) entry which is preliminary data.</text>
</comment>
<dbReference type="SUPFAM" id="SSF141868">
    <property type="entry name" value="EAL domain-like"/>
    <property type="match status" value="1"/>
</dbReference>
<dbReference type="InterPro" id="IPR029787">
    <property type="entry name" value="Nucleotide_cyclase"/>
</dbReference>
<dbReference type="CDD" id="cd01949">
    <property type="entry name" value="GGDEF"/>
    <property type="match status" value="1"/>
</dbReference>
<sequence>LDIDNFKAFNETYGLDQGDLLLQSMSQRIRGLLPSGATIARQGGDDFVLLIEDLGSDSVAAAARLEQQADQWLSRLREPIEIGGIPRSITVSMGLSLFGEPELTGEEVQRRAEMAMYQAKSQGRNVSCFFDPQLQSALQERRTLEQDMRAGLQAGEFELFYQPQVEMGKVIGAEGLLRWKHPEKGFVPPAHFIPLAEETGVILPLGDWVLQAACQQLAKWAKHPRYAQLVLSVNVSPKQFHQSGFVEQVLKALAEHGADARRLKLELTEGMLVSDVDDTIAKMMRLKSYGIGFSLDDFGTGYSSLSYLKRLPLDQLKIDRSFVRDVLTDPNDAAIARTIVALAKSLSLHVIAEGVETQAQCRFLEGIRCYAWQGYLMSPPVPVSEFESLVTNGNVPGSPTPALSPVSMR</sequence>
<dbReference type="CDD" id="cd01948">
    <property type="entry name" value="EAL"/>
    <property type="match status" value="1"/>
</dbReference>
<dbReference type="PROSITE" id="PS50887">
    <property type="entry name" value="GGDEF"/>
    <property type="match status" value="1"/>
</dbReference>
<dbReference type="FunFam" id="3.20.20.450:FF:000001">
    <property type="entry name" value="Cyclic di-GMP phosphodiesterase yahA"/>
    <property type="match status" value="1"/>
</dbReference>
<dbReference type="SMART" id="SM00052">
    <property type="entry name" value="EAL"/>
    <property type="match status" value="1"/>
</dbReference>
<dbReference type="AlphaFoldDB" id="A0AA42Q420"/>
<dbReference type="InterPro" id="IPR035919">
    <property type="entry name" value="EAL_sf"/>
</dbReference>
<dbReference type="Proteomes" id="UP001161065">
    <property type="component" value="Unassembled WGS sequence"/>
</dbReference>
<protein>
    <submittedName>
        <fullName evidence="3">Bifunctional diguanylate cyclase/phosphodiesterase</fullName>
    </submittedName>
</protein>
<dbReference type="Gene3D" id="3.30.70.270">
    <property type="match status" value="1"/>
</dbReference>
<evidence type="ECO:0000259" key="2">
    <source>
        <dbReference type="PROSITE" id="PS50887"/>
    </source>
</evidence>
<gene>
    <name evidence="3" type="ORF">N5D63_22095</name>
</gene>
<dbReference type="GO" id="GO:0071111">
    <property type="term" value="F:cyclic-guanylate-specific phosphodiesterase activity"/>
    <property type="evidence" value="ECO:0007669"/>
    <property type="project" value="InterPro"/>
</dbReference>
<dbReference type="InterPro" id="IPR043128">
    <property type="entry name" value="Rev_trsase/Diguanyl_cyclase"/>
</dbReference>
<evidence type="ECO:0000313" key="4">
    <source>
        <dbReference type="Proteomes" id="UP001161065"/>
    </source>
</evidence>
<feature type="non-terminal residue" evidence="3">
    <location>
        <position position="1"/>
    </location>
</feature>
<dbReference type="RefSeq" id="WP_280009317.1">
    <property type="nucleotide sequence ID" value="NZ_JAOCEK010000026.1"/>
</dbReference>
<feature type="domain" description="EAL" evidence="1">
    <location>
        <begin position="141"/>
        <end position="394"/>
    </location>
</feature>
<dbReference type="PANTHER" id="PTHR33121">
    <property type="entry name" value="CYCLIC DI-GMP PHOSPHODIESTERASE PDEF"/>
    <property type="match status" value="1"/>
</dbReference>
<dbReference type="NCBIfam" id="TIGR00254">
    <property type="entry name" value="GGDEF"/>
    <property type="match status" value="1"/>
</dbReference>
<dbReference type="SUPFAM" id="SSF55073">
    <property type="entry name" value="Nucleotide cyclase"/>
    <property type="match status" value="1"/>
</dbReference>
<dbReference type="SMART" id="SM00267">
    <property type="entry name" value="GGDEF"/>
    <property type="match status" value="1"/>
</dbReference>
<reference evidence="3" key="1">
    <citation type="submission" date="2022-09" db="EMBL/GenBank/DDBJ databases">
        <title>Intensive care unit water sources are persistently colonized with multi-drug resistant bacteria and are the site of extensive horizontal gene transfer of antibiotic resistance genes.</title>
        <authorList>
            <person name="Diorio-Toth L."/>
        </authorList>
    </citation>
    <scope>NUCLEOTIDE SEQUENCE</scope>
    <source>
        <strain evidence="3">GD03832</strain>
    </source>
</reference>
<dbReference type="InterPro" id="IPR050706">
    <property type="entry name" value="Cyclic-di-GMP_PDE-like"/>
</dbReference>
<feature type="domain" description="GGDEF" evidence="2">
    <location>
        <begin position="1"/>
        <end position="132"/>
    </location>
</feature>
<evidence type="ECO:0000259" key="1">
    <source>
        <dbReference type="PROSITE" id="PS50883"/>
    </source>
</evidence>
<dbReference type="PROSITE" id="PS50883">
    <property type="entry name" value="EAL"/>
    <property type="match status" value="1"/>
</dbReference>
<evidence type="ECO:0000313" key="3">
    <source>
        <dbReference type="EMBL" id="MDH1336845.1"/>
    </source>
</evidence>
<accession>A0AA42Q420</accession>
<proteinExistence type="predicted"/>
<dbReference type="Pfam" id="PF00990">
    <property type="entry name" value="GGDEF"/>
    <property type="match status" value="1"/>
</dbReference>
<dbReference type="PANTHER" id="PTHR33121:SF70">
    <property type="entry name" value="SIGNALING PROTEIN YKOW"/>
    <property type="match status" value="1"/>
</dbReference>
<organism evidence="3 4">
    <name type="scientific">Comamonas thiooxydans</name>
    <dbReference type="NCBI Taxonomy" id="363952"/>
    <lineage>
        <taxon>Bacteria</taxon>
        <taxon>Pseudomonadati</taxon>
        <taxon>Pseudomonadota</taxon>
        <taxon>Betaproteobacteria</taxon>
        <taxon>Burkholderiales</taxon>
        <taxon>Comamonadaceae</taxon>
        <taxon>Comamonas</taxon>
    </lineage>
</organism>
<dbReference type="InterPro" id="IPR001633">
    <property type="entry name" value="EAL_dom"/>
</dbReference>
<name>A0AA42Q420_9BURK</name>
<dbReference type="Pfam" id="PF00563">
    <property type="entry name" value="EAL"/>
    <property type="match status" value="1"/>
</dbReference>
<dbReference type="EMBL" id="JAOCEK010000026">
    <property type="protein sequence ID" value="MDH1336845.1"/>
    <property type="molecule type" value="Genomic_DNA"/>
</dbReference>
<dbReference type="Gene3D" id="3.20.20.450">
    <property type="entry name" value="EAL domain"/>
    <property type="match status" value="1"/>
</dbReference>
<dbReference type="InterPro" id="IPR000160">
    <property type="entry name" value="GGDEF_dom"/>
</dbReference>